<evidence type="ECO:0000313" key="1">
    <source>
        <dbReference type="EMBL" id="KAH7974089.1"/>
    </source>
</evidence>
<comment type="caution">
    <text evidence="1">The sequence shown here is derived from an EMBL/GenBank/DDBJ whole genome shotgun (WGS) entry which is preliminary data.</text>
</comment>
<evidence type="ECO:0000313" key="2">
    <source>
        <dbReference type="Proteomes" id="UP000821865"/>
    </source>
</evidence>
<proteinExistence type="predicted"/>
<accession>A0ACB8DNZ3</accession>
<keyword evidence="2" id="KW-1185">Reference proteome</keyword>
<protein>
    <submittedName>
        <fullName evidence="1">Uncharacterized protein</fullName>
    </submittedName>
</protein>
<dbReference type="EMBL" id="CM023479">
    <property type="protein sequence ID" value="KAH7974089.1"/>
    <property type="molecule type" value="Genomic_DNA"/>
</dbReference>
<sequence length="139" mass="15595">MASAFDKAFPEPGLLYWCQKLSLLKAIISPKLPVSASNLILLVELYKLRLRASDMGRTSCSVLIHFMAEELPPWVKMFGSLYAVFYFRPKVEACVNCRQVGHRRNVCPLLNRLTCPGCGQKHPADHPYTPEFASVGKPT</sequence>
<name>A0ACB8DNZ3_DERSI</name>
<gene>
    <name evidence="1" type="ORF">HPB49_009803</name>
</gene>
<organism evidence="1 2">
    <name type="scientific">Dermacentor silvarum</name>
    <name type="common">Tick</name>
    <dbReference type="NCBI Taxonomy" id="543639"/>
    <lineage>
        <taxon>Eukaryota</taxon>
        <taxon>Metazoa</taxon>
        <taxon>Ecdysozoa</taxon>
        <taxon>Arthropoda</taxon>
        <taxon>Chelicerata</taxon>
        <taxon>Arachnida</taxon>
        <taxon>Acari</taxon>
        <taxon>Parasitiformes</taxon>
        <taxon>Ixodida</taxon>
        <taxon>Ixodoidea</taxon>
        <taxon>Ixodidae</taxon>
        <taxon>Rhipicephalinae</taxon>
        <taxon>Dermacentor</taxon>
    </lineage>
</organism>
<dbReference type="Proteomes" id="UP000821865">
    <property type="component" value="Chromosome 10"/>
</dbReference>
<reference evidence="1" key="1">
    <citation type="submission" date="2020-05" db="EMBL/GenBank/DDBJ databases">
        <title>Large-scale comparative analyses of tick genomes elucidate their genetic diversity and vector capacities.</title>
        <authorList>
            <person name="Jia N."/>
            <person name="Wang J."/>
            <person name="Shi W."/>
            <person name="Du L."/>
            <person name="Sun Y."/>
            <person name="Zhan W."/>
            <person name="Jiang J."/>
            <person name="Wang Q."/>
            <person name="Zhang B."/>
            <person name="Ji P."/>
            <person name="Sakyi L.B."/>
            <person name="Cui X."/>
            <person name="Yuan T."/>
            <person name="Jiang B."/>
            <person name="Yang W."/>
            <person name="Lam T.T.-Y."/>
            <person name="Chang Q."/>
            <person name="Ding S."/>
            <person name="Wang X."/>
            <person name="Zhu J."/>
            <person name="Ruan X."/>
            <person name="Zhao L."/>
            <person name="Wei J."/>
            <person name="Que T."/>
            <person name="Du C."/>
            <person name="Cheng J."/>
            <person name="Dai P."/>
            <person name="Han X."/>
            <person name="Huang E."/>
            <person name="Gao Y."/>
            <person name="Liu J."/>
            <person name="Shao H."/>
            <person name="Ye R."/>
            <person name="Li L."/>
            <person name="Wei W."/>
            <person name="Wang X."/>
            <person name="Wang C."/>
            <person name="Yang T."/>
            <person name="Huo Q."/>
            <person name="Li W."/>
            <person name="Guo W."/>
            <person name="Chen H."/>
            <person name="Zhou L."/>
            <person name="Ni X."/>
            <person name="Tian J."/>
            <person name="Zhou Y."/>
            <person name="Sheng Y."/>
            <person name="Liu T."/>
            <person name="Pan Y."/>
            <person name="Xia L."/>
            <person name="Li J."/>
            <person name="Zhao F."/>
            <person name="Cao W."/>
        </authorList>
    </citation>
    <scope>NUCLEOTIDE SEQUENCE</scope>
    <source>
        <strain evidence="1">Dsil-2018</strain>
    </source>
</reference>